<dbReference type="RefSeq" id="XP_018462414.1">
    <property type="nucleotide sequence ID" value="XM_018606912.1"/>
</dbReference>
<dbReference type="KEGG" id="rsz:108833492"/>
<proteinExistence type="predicted"/>
<dbReference type="InterPro" id="IPR017451">
    <property type="entry name" value="F-box-assoc_interact_dom"/>
</dbReference>
<dbReference type="SMART" id="SM00256">
    <property type="entry name" value="FBOX"/>
    <property type="match status" value="1"/>
</dbReference>
<protein>
    <submittedName>
        <fullName evidence="3">F-box protein DOR-like</fullName>
    </submittedName>
</protein>
<dbReference type="PANTHER" id="PTHR31111:SF99">
    <property type="entry name" value="F-BOX PROTEIN DOR"/>
    <property type="match status" value="1"/>
</dbReference>
<dbReference type="Gene3D" id="1.20.1280.50">
    <property type="match status" value="1"/>
</dbReference>
<evidence type="ECO:0000259" key="1">
    <source>
        <dbReference type="SMART" id="SM00256"/>
    </source>
</evidence>
<evidence type="ECO:0000313" key="2">
    <source>
        <dbReference type="Proteomes" id="UP000504610"/>
    </source>
</evidence>
<dbReference type="AlphaFoldDB" id="A0A6J0LRI6"/>
<reference evidence="2" key="1">
    <citation type="journal article" date="2019" name="Database">
        <title>The radish genome database (RadishGD): an integrated information resource for radish genomics.</title>
        <authorList>
            <person name="Yu H.J."/>
            <person name="Baek S."/>
            <person name="Lee Y.J."/>
            <person name="Cho A."/>
            <person name="Mun J.H."/>
        </authorList>
    </citation>
    <scope>NUCLEOTIDE SEQUENCE [LARGE SCALE GENOMIC DNA]</scope>
    <source>
        <strain evidence="2">cv. WK10039</strain>
    </source>
</reference>
<dbReference type="InterPro" id="IPR001810">
    <property type="entry name" value="F-box_dom"/>
</dbReference>
<dbReference type="SUPFAM" id="SSF81383">
    <property type="entry name" value="F-box domain"/>
    <property type="match status" value="1"/>
</dbReference>
<dbReference type="GeneID" id="108833492"/>
<dbReference type="OrthoDB" id="1750034at2759"/>
<sequence>MKSRLDAEEFSSMIPIELITIEIFSRLPLKSIARCRCVSKRWASILGRQDFTDLFFTKSLARPKLLFASHKGSEILFFSSPQLSLGSETVTVTSTSFEMWILVDPEKHEWSKRFFNLPPMWIDPAAEEFIRFVGVTATNEFVFLSSFTFAPFYAYYYNFAKEDITGFEIQGMGAFERGFPILIGLNHVEDVKLMAGASS</sequence>
<dbReference type="InterPro" id="IPR036047">
    <property type="entry name" value="F-box-like_dom_sf"/>
</dbReference>
<evidence type="ECO:0000313" key="3">
    <source>
        <dbReference type="RefSeq" id="XP_018462414.1"/>
    </source>
</evidence>
<dbReference type="InterPro" id="IPR013187">
    <property type="entry name" value="F-box-assoc_dom_typ3"/>
</dbReference>
<dbReference type="PANTHER" id="PTHR31111">
    <property type="entry name" value="BNAA05G37150D PROTEIN-RELATED"/>
    <property type="match status" value="1"/>
</dbReference>
<dbReference type="Pfam" id="PF00646">
    <property type="entry name" value="F-box"/>
    <property type="match status" value="1"/>
</dbReference>
<accession>A0A6J0LRI6</accession>
<gene>
    <name evidence="3" type="primary">LOC108833492</name>
</gene>
<dbReference type="Proteomes" id="UP000504610">
    <property type="component" value="Chromosome 5"/>
</dbReference>
<organism evidence="2 3">
    <name type="scientific">Raphanus sativus</name>
    <name type="common">Radish</name>
    <name type="synonym">Raphanus raphanistrum var. sativus</name>
    <dbReference type="NCBI Taxonomy" id="3726"/>
    <lineage>
        <taxon>Eukaryota</taxon>
        <taxon>Viridiplantae</taxon>
        <taxon>Streptophyta</taxon>
        <taxon>Embryophyta</taxon>
        <taxon>Tracheophyta</taxon>
        <taxon>Spermatophyta</taxon>
        <taxon>Magnoliopsida</taxon>
        <taxon>eudicotyledons</taxon>
        <taxon>Gunneridae</taxon>
        <taxon>Pentapetalae</taxon>
        <taxon>rosids</taxon>
        <taxon>malvids</taxon>
        <taxon>Brassicales</taxon>
        <taxon>Brassicaceae</taxon>
        <taxon>Brassiceae</taxon>
        <taxon>Raphanus</taxon>
    </lineage>
</organism>
<dbReference type="Pfam" id="PF08268">
    <property type="entry name" value="FBA_3"/>
    <property type="match status" value="1"/>
</dbReference>
<name>A0A6J0LRI6_RAPSA</name>
<keyword evidence="2" id="KW-1185">Reference proteome</keyword>
<dbReference type="NCBIfam" id="TIGR01640">
    <property type="entry name" value="F_box_assoc_1"/>
    <property type="match status" value="1"/>
</dbReference>
<feature type="domain" description="F-box" evidence="1">
    <location>
        <begin position="14"/>
        <end position="55"/>
    </location>
</feature>
<reference evidence="3" key="2">
    <citation type="submission" date="2025-08" db="UniProtKB">
        <authorList>
            <consortium name="RefSeq"/>
        </authorList>
    </citation>
    <scope>IDENTIFICATION</scope>
    <source>
        <tissue evidence="3">Leaf</tissue>
    </source>
</reference>